<feature type="repeat" description="WD" evidence="9">
    <location>
        <begin position="220"/>
        <end position="261"/>
    </location>
</feature>
<dbReference type="GO" id="GO:0034511">
    <property type="term" value="F:U3 snoRNA binding"/>
    <property type="evidence" value="ECO:0007669"/>
    <property type="project" value="InterPro"/>
</dbReference>
<dbReference type="CDD" id="cd00200">
    <property type="entry name" value="WD40"/>
    <property type="match status" value="1"/>
</dbReference>
<dbReference type="AlphaFoldDB" id="A0AAP0C617"/>
<evidence type="ECO:0000256" key="8">
    <source>
        <dbReference type="ARBA" id="ARBA00023274"/>
    </source>
</evidence>
<dbReference type="SMART" id="SM00320">
    <property type="entry name" value="WD40"/>
    <property type="match status" value="6"/>
</dbReference>
<feature type="compositionally biased region" description="Acidic residues" evidence="10">
    <location>
        <begin position="44"/>
        <end position="78"/>
    </location>
</feature>
<dbReference type="InterPro" id="IPR015943">
    <property type="entry name" value="WD40/YVTN_repeat-like_dom_sf"/>
</dbReference>
<feature type="repeat" description="WD" evidence="9">
    <location>
        <begin position="159"/>
        <end position="200"/>
    </location>
</feature>
<dbReference type="InterPro" id="IPR001680">
    <property type="entry name" value="WD40_rpt"/>
</dbReference>
<evidence type="ECO:0000256" key="6">
    <source>
        <dbReference type="ARBA" id="ARBA00022884"/>
    </source>
</evidence>
<dbReference type="InterPro" id="IPR039241">
    <property type="entry name" value="Rrp9-like"/>
</dbReference>
<comment type="subcellular location">
    <subcellularLocation>
        <location evidence="1">Nucleus</location>
        <location evidence="1">Nucleolus</location>
    </subcellularLocation>
</comment>
<dbReference type="PROSITE" id="PS50294">
    <property type="entry name" value="WD_REPEATS_REGION"/>
    <property type="match status" value="3"/>
</dbReference>
<dbReference type="EMBL" id="JBCNJP010000027">
    <property type="protein sequence ID" value="KAK9050914.1"/>
    <property type="molecule type" value="Genomic_DNA"/>
</dbReference>
<comment type="caution">
    <text evidence="11">The sequence shown here is derived from an EMBL/GenBank/DDBJ whole genome shotgun (WGS) entry which is preliminary data.</text>
</comment>
<evidence type="ECO:0000313" key="12">
    <source>
        <dbReference type="Proteomes" id="UP001408789"/>
    </source>
</evidence>
<keyword evidence="8" id="KW-0687">Ribonucleoprotein</keyword>
<evidence type="ECO:0000313" key="11">
    <source>
        <dbReference type="EMBL" id="KAK9050914.1"/>
    </source>
</evidence>
<dbReference type="InterPro" id="IPR020472">
    <property type="entry name" value="WD40_PAC1"/>
</dbReference>
<evidence type="ECO:0000256" key="7">
    <source>
        <dbReference type="ARBA" id="ARBA00023242"/>
    </source>
</evidence>
<feature type="compositionally biased region" description="Basic and acidic residues" evidence="10">
    <location>
        <begin position="86"/>
        <end position="101"/>
    </location>
</feature>
<dbReference type="GO" id="GO:0006364">
    <property type="term" value="P:rRNA processing"/>
    <property type="evidence" value="ECO:0007669"/>
    <property type="project" value="UniProtKB-KW"/>
</dbReference>
<proteinExistence type="inferred from homology"/>
<dbReference type="PANTHER" id="PTHR19865:SF0">
    <property type="entry name" value="U3 SMALL NUCLEOLAR RNA-INTERACTING PROTEIN 2"/>
    <property type="match status" value="1"/>
</dbReference>
<keyword evidence="3" id="KW-0698">rRNA processing</keyword>
<name>A0AAP0C617_9ASTR</name>
<reference evidence="11 12" key="1">
    <citation type="submission" date="2024-04" db="EMBL/GenBank/DDBJ databases">
        <title>The reference genome of an endangered Asteraceae, Deinandra increscens subsp. villosa, native to the Central Coast of California.</title>
        <authorList>
            <person name="Guilliams M."/>
            <person name="Hasenstab-Lehman K."/>
            <person name="Meyer R."/>
            <person name="Mcevoy S."/>
        </authorList>
    </citation>
    <scope>NUCLEOTIDE SEQUENCE [LARGE SCALE GENOMIC DNA]</scope>
    <source>
        <tissue evidence="11">Leaf</tissue>
    </source>
</reference>
<organism evidence="11 12">
    <name type="scientific">Deinandra increscens subsp. villosa</name>
    <dbReference type="NCBI Taxonomy" id="3103831"/>
    <lineage>
        <taxon>Eukaryota</taxon>
        <taxon>Viridiplantae</taxon>
        <taxon>Streptophyta</taxon>
        <taxon>Embryophyta</taxon>
        <taxon>Tracheophyta</taxon>
        <taxon>Spermatophyta</taxon>
        <taxon>Magnoliopsida</taxon>
        <taxon>eudicotyledons</taxon>
        <taxon>Gunneridae</taxon>
        <taxon>Pentapetalae</taxon>
        <taxon>asterids</taxon>
        <taxon>campanulids</taxon>
        <taxon>Asterales</taxon>
        <taxon>Asteraceae</taxon>
        <taxon>Asteroideae</taxon>
        <taxon>Heliantheae alliance</taxon>
        <taxon>Madieae</taxon>
        <taxon>Madiinae</taxon>
        <taxon>Deinandra</taxon>
    </lineage>
</organism>
<dbReference type="PROSITE" id="PS50082">
    <property type="entry name" value="WD_REPEATS_2"/>
    <property type="match status" value="3"/>
</dbReference>
<dbReference type="Proteomes" id="UP001408789">
    <property type="component" value="Unassembled WGS sequence"/>
</dbReference>
<dbReference type="PRINTS" id="PR00320">
    <property type="entry name" value="GPROTEINBRPT"/>
</dbReference>
<feature type="compositionally biased region" description="Basic and acidic residues" evidence="10">
    <location>
        <begin position="110"/>
        <end position="120"/>
    </location>
</feature>
<dbReference type="InterPro" id="IPR019775">
    <property type="entry name" value="WD40_repeat_CS"/>
</dbReference>
<keyword evidence="7" id="KW-0539">Nucleus</keyword>
<evidence type="ECO:0000256" key="1">
    <source>
        <dbReference type="ARBA" id="ARBA00004604"/>
    </source>
</evidence>
<dbReference type="Gene3D" id="2.130.10.10">
    <property type="entry name" value="YVTN repeat-like/Quinoprotein amine dehydrogenase"/>
    <property type="match status" value="1"/>
</dbReference>
<evidence type="ECO:0000256" key="10">
    <source>
        <dbReference type="SAM" id="MobiDB-lite"/>
    </source>
</evidence>
<dbReference type="InterPro" id="IPR036322">
    <property type="entry name" value="WD40_repeat_dom_sf"/>
</dbReference>
<feature type="repeat" description="WD" evidence="9">
    <location>
        <begin position="262"/>
        <end position="303"/>
    </location>
</feature>
<accession>A0AAP0C617</accession>
<sequence length="511" mass="57155">MMNRKKSKTNKLNQNGHKTKRFKSDKPDPFFDGDSKRRRKFENDNDEDSINSSDSDEYEDRDVAAMEDDGAELAEDETAAEKRKRVAEAYLEKMRAAARREEEEEEEIDERGGNEDGDRRDSLVARMLQAQQLEDSGRVRKLIASRVQNPKTTEGFRLLVKHRQSVTAVVLSEDDTKGFSASKDGYIVHWDIDNGKTETYTWPNEEKLKSHGAKDPQGRAKKRSKHVLALAVSSDGRYLASGGFDRHIHLWDTRAREHIQAFPGHKGPVSCLTFRQGTSELFSGSYDRTIKIWNAEDRSYITTLFGHQSDVLTIDCLRKERVLTVGRDRTMHLWKVPEESQLVFRAPASSLECCCFINNDEFLSGSDDGSIEHWSVLRKKPLHIIKNAHPSLTPINKLQNDGLSNGSIDNIDHISEKAGPSACSWVSTVAVCRGSDLAASGAGNGVVRLWEIENDAKGVNPLFELPLVGYVNSLAFAKSGKFLVAGVGKEPRLGRWGSLPAARHGVAVHLL</sequence>
<keyword evidence="6" id="KW-0694">RNA-binding</keyword>
<protein>
    <submittedName>
        <fullName evidence="11">Uncharacterized protein</fullName>
    </submittedName>
</protein>
<evidence type="ECO:0000256" key="4">
    <source>
        <dbReference type="ARBA" id="ARBA00022574"/>
    </source>
</evidence>
<dbReference type="SUPFAM" id="SSF50978">
    <property type="entry name" value="WD40 repeat-like"/>
    <property type="match status" value="1"/>
</dbReference>
<dbReference type="FunFam" id="2.130.10.10:FF:000483">
    <property type="entry name" value="U3 snoRNP-associated protein-like EMB2271"/>
    <property type="match status" value="1"/>
</dbReference>
<evidence type="ECO:0000256" key="3">
    <source>
        <dbReference type="ARBA" id="ARBA00022552"/>
    </source>
</evidence>
<evidence type="ECO:0000256" key="9">
    <source>
        <dbReference type="PROSITE-ProRule" id="PRU00221"/>
    </source>
</evidence>
<feature type="region of interest" description="Disordered" evidence="10">
    <location>
        <begin position="1"/>
        <end position="120"/>
    </location>
</feature>
<dbReference type="PANTHER" id="PTHR19865">
    <property type="entry name" value="U3 SMALL NUCLEOLAR RNA INTERACTING PROTEIN 2"/>
    <property type="match status" value="1"/>
</dbReference>
<dbReference type="PROSITE" id="PS00678">
    <property type="entry name" value="WD_REPEATS_1"/>
    <property type="match status" value="1"/>
</dbReference>
<dbReference type="Pfam" id="PF00400">
    <property type="entry name" value="WD40"/>
    <property type="match status" value="5"/>
</dbReference>
<keyword evidence="4 9" id="KW-0853">WD repeat</keyword>
<keyword evidence="12" id="KW-1185">Reference proteome</keyword>
<feature type="compositionally biased region" description="Basic and acidic residues" evidence="10">
    <location>
        <begin position="22"/>
        <end position="35"/>
    </location>
</feature>
<evidence type="ECO:0000256" key="2">
    <source>
        <dbReference type="ARBA" id="ARBA00006777"/>
    </source>
</evidence>
<dbReference type="GO" id="GO:0032040">
    <property type="term" value="C:small-subunit processome"/>
    <property type="evidence" value="ECO:0007669"/>
    <property type="project" value="TreeGrafter"/>
</dbReference>
<evidence type="ECO:0000256" key="5">
    <source>
        <dbReference type="ARBA" id="ARBA00022737"/>
    </source>
</evidence>
<keyword evidence="5" id="KW-0677">Repeat</keyword>
<gene>
    <name evidence="11" type="ORF">SSX86_027539</name>
</gene>
<comment type="similarity">
    <text evidence="2">Belongs to the WD repeat RRP9 family.</text>
</comment>